<protein>
    <submittedName>
        <fullName evidence="1">Uncharacterized protein</fullName>
    </submittedName>
</protein>
<keyword evidence="2" id="KW-1185">Reference proteome</keyword>
<proteinExistence type="predicted"/>
<dbReference type="Proteomes" id="UP001501470">
    <property type="component" value="Unassembled WGS sequence"/>
</dbReference>
<gene>
    <name evidence="1" type="ORF">GCM10009827_059060</name>
</gene>
<sequence length="70" mass="7951">MPTSLRPSRSRRLWYAFGVSPTDWVFGAKQFGLDFDPTLNHTNYWDGDYSSNSVRQSMAAINTGLYGSVR</sequence>
<organism evidence="1 2">
    <name type="scientific">Dactylosporangium maewongense</name>
    <dbReference type="NCBI Taxonomy" id="634393"/>
    <lineage>
        <taxon>Bacteria</taxon>
        <taxon>Bacillati</taxon>
        <taxon>Actinomycetota</taxon>
        <taxon>Actinomycetes</taxon>
        <taxon>Micromonosporales</taxon>
        <taxon>Micromonosporaceae</taxon>
        <taxon>Dactylosporangium</taxon>
    </lineage>
</organism>
<evidence type="ECO:0000313" key="2">
    <source>
        <dbReference type="Proteomes" id="UP001501470"/>
    </source>
</evidence>
<dbReference type="RefSeq" id="WP_344505710.1">
    <property type="nucleotide sequence ID" value="NZ_BAAAQD010000012.1"/>
</dbReference>
<comment type="caution">
    <text evidence="1">The sequence shown here is derived from an EMBL/GenBank/DDBJ whole genome shotgun (WGS) entry which is preliminary data.</text>
</comment>
<evidence type="ECO:0000313" key="1">
    <source>
        <dbReference type="EMBL" id="GAA1533228.1"/>
    </source>
</evidence>
<name>A0ABN2B655_9ACTN</name>
<reference evidence="1 2" key="1">
    <citation type="journal article" date="2019" name="Int. J. Syst. Evol. Microbiol.">
        <title>The Global Catalogue of Microorganisms (GCM) 10K type strain sequencing project: providing services to taxonomists for standard genome sequencing and annotation.</title>
        <authorList>
            <consortium name="The Broad Institute Genomics Platform"/>
            <consortium name="The Broad Institute Genome Sequencing Center for Infectious Disease"/>
            <person name="Wu L."/>
            <person name="Ma J."/>
        </authorList>
    </citation>
    <scope>NUCLEOTIDE SEQUENCE [LARGE SCALE GENOMIC DNA]</scope>
    <source>
        <strain evidence="1 2">JCM 15933</strain>
    </source>
</reference>
<accession>A0ABN2B655</accession>
<dbReference type="EMBL" id="BAAAQD010000012">
    <property type="protein sequence ID" value="GAA1533228.1"/>
    <property type="molecule type" value="Genomic_DNA"/>
</dbReference>